<dbReference type="InterPro" id="IPR029062">
    <property type="entry name" value="Class_I_gatase-like"/>
</dbReference>
<sequence>MILMIDNYDSFTWNLVQMLSSFDRVEVVRNYGPTVSDLKAMAPDRLVISPGPGTPSEAGISKDAIGAFAGKIPVLGVCLGHQAMAEVFGGKVVRADVPCHGKVSPVFHRGEGIFEQLPSPFGATRYHSLVVEERTLPPEMRVTARTGDGTIMAMEHERHSLYGVQFHPEAVLTEAGRLLLKNFCGLTSGKNERRCDRYVENCA</sequence>
<dbReference type="SUPFAM" id="SSF52317">
    <property type="entry name" value="Class I glutamine amidotransferase-like"/>
    <property type="match status" value="1"/>
</dbReference>
<organism evidence="3 4">
    <name type="scientific">Dethiosulfovibrio marinus</name>
    <dbReference type="NCBI Taxonomy" id="133532"/>
    <lineage>
        <taxon>Bacteria</taxon>
        <taxon>Thermotogati</taxon>
        <taxon>Synergistota</taxon>
        <taxon>Synergistia</taxon>
        <taxon>Synergistales</taxon>
        <taxon>Dethiosulfovibrionaceae</taxon>
        <taxon>Dethiosulfovibrio</taxon>
    </lineage>
</organism>
<dbReference type="CDD" id="cd01743">
    <property type="entry name" value="GATase1_Anthranilate_Synthase"/>
    <property type="match status" value="1"/>
</dbReference>
<evidence type="ECO:0000259" key="2">
    <source>
        <dbReference type="Pfam" id="PF00117"/>
    </source>
</evidence>
<proteinExistence type="predicted"/>
<comment type="caution">
    <text evidence="3">The sequence shown here is derived from an EMBL/GenBank/DDBJ whole genome shotgun (WGS) entry which is preliminary data.</text>
</comment>
<dbReference type="Proteomes" id="UP001200430">
    <property type="component" value="Unassembled WGS sequence"/>
</dbReference>
<dbReference type="RefSeq" id="WP_236099164.1">
    <property type="nucleotide sequence ID" value="NZ_JAKGUD010000005.1"/>
</dbReference>
<dbReference type="PRINTS" id="PR00096">
    <property type="entry name" value="GATASE"/>
</dbReference>
<reference evidence="3 4" key="1">
    <citation type="submission" date="2022-01" db="EMBL/GenBank/DDBJ databases">
        <title>Dethiosulfovibrio faecalis sp. nov., a novel proteolytic, non-sulfur-reducing bacterium isolated from a marine aquaculture solid waste bioreactor.</title>
        <authorList>
            <person name="Grabowski S."/>
            <person name="Apolinario E."/>
            <person name="Schneider N."/>
            <person name="Marshall C.W."/>
            <person name="Sowers K.R."/>
        </authorList>
    </citation>
    <scope>NUCLEOTIDE SEQUENCE [LARGE SCALE GENOMIC DNA]</scope>
    <source>
        <strain evidence="3 4">DSM 12537</strain>
    </source>
</reference>
<dbReference type="PROSITE" id="PS51273">
    <property type="entry name" value="GATASE_TYPE_1"/>
    <property type="match status" value="1"/>
</dbReference>
<dbReference type="PRINTS" id="PR00099">
    <property type="entry name" value="CPSGATASE"/>
</dbReference>
<dbReference type="Gene3D" id="3.40.50.880">
    <property type="match status" value="1"/>
</dbReference>
<evidence type="ECO:0000256" key="1">
    <source>
        <dbReference type="ARBA" id="ARBA00022962"/>
    </source>
</evidence>
<dbReference type="NCBIfam" id="TIGR00566">
    <property type="entry name" value="trpG_papA"/>
    <property type="match status" value="1"/>
</dbReference>
<name>A0ABS9EML9_9BACT</name>
<dbReference type="Pfam" id="PF00117">
    <property type="entry name" value="GATase"/>
    <property type="match status" value="1"/>
</dbReference>
<dbReference type="PANTHER" id="PTHR43418:SF4">
    <property type="entry name" value="MULTIFUNCTIONAL TRYPTOPHAN BIOSYNTHESIS PROTEIN"/>
    <property type="match status" value="1"/>
</dbReference>
<protein>
    <submittedName>
        <fullName evidence="3">Aminodeoxychorismate/anthranilate synthase component II</fullName>
    </submittedName>
</protein>
<keyword evidence="1" id="KW-0315">Glutamine amidotransferase</keyword>
<dbReference type="InterPro" id="IPR017926">
    <property type="entry name" value="GATASE"/>
</dbReference>
<dbReference type="EMBL" id="JAKGUD010000005">
    <property type="protein sequence ID" value="MCF4142437.1"/>
    <property type="molecule type" value="Genomic_DNA"/>
</dbReference>
<evidence type="ECO:0000313" key="4">
    <source>
        <dbReference type="Proteomes" id="UP001200430"/>
    </source>
</evidence>
<gene>
    <name evidence="3" type="ORF">L2W38_06385</name>
</gene>
<dbReference type="InterPro" id="IPR006221">
    <property type="entry name" value="TrpG/PapA_dom"/>
</dbReference>
<evidence type="ECO:0000313" key="3">
    <source>
        <dbReference type="EMBL" id="MCF4142437.1"/>
    </source>
</evidence>
<keyword evidence="4" id="KW-1185">Reference proteome</keyword>
<accession>A0ABS9EML9</accession>
<dbReference type="PRINTS" id="PR00097">
    <property type="entry name" value="ANTSNTHASEII"/>
</dbReference>
<dbReference type="InterPro" id="IPR050472">
    <property type="entry name" value="Anth_synth/Amidotransfase"/>
</dbReference>
<feature type="domain" description="Glutamine amidotransferase" evidence="2">
    <location>
        <begin position="3"/>
        <end position="183"/>
    </location>
</feature>
<dbReference type="PANTHER" id="PTHR43418">
    <property type="entry name" value="MULTIFUNCTIONAL TRYPTOPHAN BIOSYNTHESIS PROTEIN-RELATED"/>
    <property type="match status" value="1"/>
</dbReference>